<sequence length="85" mass="9728">MLSIFCGCSGKVGIGEHSSLWAYYLDAFSSYMLRTWLPSVYRGYNNWYTRGKDSLNALTPTTDMNRTVPRHSEPNSRIALMGEQR</sequence>
<dbReference type="AntiFam" id="ANF00005">
    <property type="entry name" value="Antisense to 23S rRNA"/>
</dbReference>
<accession>A0A9D3UU03</accession>
<dbReference type="AlphaFoldDB" id="A0A9D3UU03"/>
<protein>
    <submittedName>
        <fullName evidence="2">Uncharacterized protein</fullName>
    </submittedName>
</protein>
<reference evidence="2 3" key="1">
    <citation type="journal article" date="2021" name="Plant Biotechnol. J.">
        <title>Multi-omics assisted identification of the key and species-specific regulatory components of drought-tolerant mechanisms in Gossypium stocksii.</title>
        <authorList>
            <person name="Yu D."/>
            <person name="Ke L."/>
            <person name="Zhang D."/>
            <person name="Wu Y."/>
            <person name="Sun Y."/>
            <person name="Mei J."/>
            <person name="Sun J."/>
            <person name="Sun Y."/>
        </authorList>
    </citation>
    <scope>NUCLEOTIDE SEQUENCE [LARGE SCALE GENOMIC DNA]</scope>
    <source>
        <strain evidence="3">cv. E1</strain>
        <tissue evidence="2">Leaf</tissue>
    </source>
</reference>
<name>A0A9D3UU03_9ROSI</name>
<dbReference type="OrthoDB" id="1701375at2759"/>
<feature type="region of interest" description="Disordered" evidence="1">
    <location>
        <begin position="59"/>
        <end position="85"/>
    </location>
</feature>
<gene>
    <name evidence="2" type="ORF">J1N35_035408</name>
</gene>
<dbReference type="EMBL" id="JAIQCV010000010">
    <property type="protein sequence ID" value="KAH1057343.1"/>
    <property type="molecule type" value="Genomic_DNA"/>
</dbReference>
<evidence type="ECO:0000313" key="3">
    <source>
        <dbReference type="Proteomes" id="UP000828251"/>
    </source>
</evidence>
<comment type="caution">
    <text evidence="2">The sequence shown here is derived from an EMBL/GenBank/DDBJ whole genome shotgun (WGS) entry which is preliminary data.</text>
</comment>
<evidence type="ECO:0000313" key="2">
    <source>
        <dbReference type="EMBL" id="KAH1057343.1"/>
    </source>
</evidence>
<evidence type="ECO:0000256" key="1">
    <source>
        <dbReference type="SAM" id="MobiDB-lite"/>
    </source>
</evidence>
<dbReference type="Proteomes" id="UP000828251">
    <property type="component" value="Unassembled WGS sequence"/>
</dbReference>
<keyword evidence="3" id="KW-1185">Reference proteome</keyword>
<proteinExistence type="predicted"/>
<organism evidence="2 3">
    <name type="scientific">Gossypium stocksii</name>
    <dbReference type="NCBI Taxonomy" id="47602"/>
    <lineage>
        <taxon>Eukaryota</taxon>
        <taxon>Viridiplantae</taxon>
        <taxon>Streptophyta</taxon>
        <taxon>Embryophyta</taxon>
        <taxon>Tracheophyta</taxon>
        <taxon>Spermatophyta</taxon>
        <taxon>Magnoliopsida</taxon>
        <taxon>eudicotyledons</taxon>
        <taxon>Gunneridae</taxon>
        <taxon>Pentapetalae</taxon>
        <taxon>rosids</taxon>
        <taxon>malvids</taxon>
        <taxon>Malvales</taxon>
        <taxon>Malvaceae</taxon>
        <taxon>Malvoideae</taxon>
        <taxon>Gossypium</taxon>
    </lineage>
</organism>